<comment type="caution">
    <text evidence="3">The sequence shown here is derived from an EMBL/GenBank/DDBJ whole genome shotgun (WGS) entry which is preliminary data.</text>
</comment>
<gene>
    <name evidence="3" type="ORF">OKA04_10965</name>
</gene>
<dbReference type="InterPro" id="IPR011517">
    <property type="entry name" value="RNA_pol_sigma70_ECF-like"/>
</dbReference>
<evidence type="ECO:0000313" key="3">
    <source>
        <dbReference type="EMBL" id="MCW1885250.1"/>
    </source>
</evidence>
<reference evidence="3 4" key="1">
    <citation type="submission" date="2022-10" db="EMBL/GenBank/DDBJ databases">
        <title>Luteolibacter flavescens strain MCCC 1K03193, whole genome shotgun sequencing project.</title>
        <authorList>
            <person name="Zhao G."/>
            <person name="Shen L."/>
        </authorList>
    </citation>
    <scope>NUCLEOTIDE SEQUENCE [LARGE SCALE GENOMIC DNA]</scope>
    <source>
        <strain evidence="3 4">MCCC 1K03193</strain>
    </source>
</reference>
<dbReference type="Pfam" id="PF07638">
    <property type="entry name" value="Sigma70_ECF"/>
    <property type="match status" value="1"/>
</dbReference>
<dbReference type="EMBL" id="JAPDDS010000005">
    <property type="protein sequence ID" value="MCW1885250.1"/>
    <property type="molecule type" value="Genomic_DNA"/>
</dbReference>
<feature type="domain" description="RNA polymerase sigma-70 ECF-like HTH" evidence="2">
    <location>
        <begin position="15"/>
        <end position="178"/>
    </location>
</feature>
<name>A0ABT3FQJ9_9BACT</name>
<dbReference type="SUPFAM" id="SSF88659">
    <property type="entry name" value="Sigma3 and sigma4 domains of RNA polymerase sigma factors"/>
    <property type="match status" value="1"/>
</dbReference>
<sequence length="192" mass="21799">MNADHPDNDDVWKASQQDRLVPVVYEELRRMAAIKMKNERQGHTLQPTALVHEAWLRLRGTGDGGWENRAHFMGAAAQAMRRILVENARRKSATKRQQPVRLPGLPDFNDGSVSGPEDHVLVIHESLRVLEREDADSANLVILKFFSGLESLEIARMTGTSVRSVERRWTMAKARLYQIIREGEYEQTGGLT</sequence>
<keyword evidence="4" id="KW-1185">Reference proteome</keyword>
<dbReference type="Proteomes" id="UP001207930">
    <property type="component" value="Unassembled WGS sequence"/>
</dbReference>
<accession>A0ABT3FQJ9</accession>
<proteinExistence type="predicted"/>
<evidence type="ECO:0000256" key="1">
    <source>
        <dbReference type="SAM" id="MobiDB-lite"/>
    </source>
</evidence>
<feature type="region of interest" description="Disordered" evidence="1">
    <location>
        <begin position="89"/>
        <end position="109"/>
    </location>
</feature>
<evidence type="ECO:0000313" key="4">
    <source>
        <dbReference type="Proteomes" id="UP001207930"/>
    </source>
</evidence>
<dbReference type="RefSeq" id="WP_264501207.1">
    <property type="nucleotide sequence ID" value="NZ_JAPDDS010000005.1"/>
</dbReference>
<dbReference type="Gene3D" id="1.10.10.10">
    <property type="entry name" value="Winged helix-like DNA-binding domain superfamily/Winged helix DNA-binding domain"/>
    <property type="match status" value="1"/>
</dbReference>
<dbReference type="InterPro" id="IPR053812">
    <property type="entry name" value="HTH_Sigma70_ECF-like"/>
</dbReference>
<protein>
    <submittedName>
        <fullName evidence="3">ECF-type sigma factor</fullName>
    </submittedName>
</protein>
<evidence type="ECO:0000259" key="2">
    <source>
        <dbReference type="Pfam" id="PF07638"/>
    </source>
</evidence>
<dbReference type="InterPro" id="IPR036388">
    <property type="entry name" value="WH-like_DNA-bd_sf"/>
</dbReference>
<dbReference type="InterPro" id="IPR013324">
    <property type="entry name" value="RNA_pol_sigma_r3/r4-like"/>
</dbReference>
<organism evidence="3 4">
    <name type="scientific">Luteolibacter flavescens</name>
    <dbReference type="NCBI Taxonomy" id="1859460"/>
    <lineage>
        <taxon>Bacteria</taxon>
        <taxon>Pseudomonadati</taxon>
        <taxon>Verrucomicrobiota</taxon>
        <taxon>Verrucomicrobiia</taxon>
        <taxon>Verrucomicrobiales</taxon>
        <taxon>Verrucomicrobiaceae</taxon>
        <taxon>Luteolibacter</taxon>
    </lineage>
</organism>
<dbReference type="NCBIfam" id="TIGR02999">
    <property type="entry name" value="Sig-70_X6"/>
    <property type="match status" value="1"/>
</dbReference>